<dbReference type="EMBL" id="CVRI01000075">
    <property type="protein sequence ID" value="CRL08560.1"/>
    <property type="molecule type" value="Genomic_DNA"/>
</dbReference>
<keyword evidence="2" id="KW-1185">Reference proteome</keyword>
<dbReference type="AlphaFoldDB" id="A0A1J1J848"/>
<name>A0A1J1J848_9DIPT</name>
<sequence>MTSTDFADGIRKCKDENEVLSITTRNQVQDFYFKCPKPKHDLSQQSMKQKALESNWRSDQIKIFHKTQTIKMNGKSLLKKMKEKHFLSHQCCLDSQHLK</sequence>
<reference evidence="1 2" key="1">
    <citation type="submission" date="2015-04" db="EMBL/GenBank/DDBJ databases">
        <authorList>
            <person name="Syromyatnikov M.Y."/>
            <person name="Popov V.N."/>
        </authorList>
    </citation>
    <scope>NUCLEOTIDE SEQUENCE [LARGE SCALE GENOMIC DNA]</scope>
</reference>
<evidence type="ECO:0000313" key="2">
    <source>
        <dbReference type="Proteomes" id="UP000183832"/>
    </source>
</evidence>
<evidence type="ECO:0000313" key="1">
    <source>
        <dbReference type="EMBL" id="CRL08560.1"/>
    </source>
</evidence>
<dbReference type="Proteomes" id="UP000183832">
    <property type="component" value="Unassembled WGS sequence"/>
</dbReference>
<protein>
    <submittedName>
        <fullName evidence="1">CLUMA_CG021598, isoform A</fullName>
    </submittedName>
</protein>
<proteinExistence type="predicted"/>
<organism evidence="1 2">
    <name type="scientific">Clunio marinus</name>
    <dbReference type="NCBI Taxonomy" id="568069"/>
    <lineage>
        <taxon>Eukaryota</taxon>
        <taxon>Metazoa</taxon>
        <taxon>Ecdysozoa</taxon>
        <taxon>Arthropoda</taxon>
        <taxon>Hexapoda</taxon>
        <taxon>Insecta</taxon>
        <taxon>Pterygota</taxon>
        <taxon>Neoptera</taxon>
        <taxon>Endopterygota</taxon>
        <taxon>Diptera</taxon>
        <taxon>Nematocera</taxon>
        <taxon>Chironomoidea</taxon>
        <taxon>Chironomidae</taxon>
        <taxon>Clunio</taxon>
    </lineage>
</organism>
<accession>A0A1J1J848</accession>
<gene>
    <name evidence="1" type="ORF">CLUMA_CG021598</name>
</gene>